<comment type="caution">
    <text evidence="2">The sequence shown here is derived from an EMBL/GenBank/DDBJ whole genome shotgun (WGS) entry which is preliminary data.</text>
</comment>
<keyword evidence="1" id="KW-1133">Transmembrane helix</keyword>
<reference evidence="2" key="1">
    <citation type="journal article" date="2014" name="Int. J. Syst. Evol. Microbiol.">
        <title>Complete genome sequence of Corynebacterium casei LMG S-19264T (=DSM 44701T), isolated from a smear-ripened cheese.</title>
        <authorList>
            <consortium name="US DOE Joint Genome Institute (JGI-PGF)"/>
            <person name="Walter F."/>
            <person name="Albersmeier A."/>
            <person name="Kalinowski J."/>
            <person name="Ruckert C."/>
        </authorList>
    </citation>
    <scope>NUCLEOTIDE SEQUENCE</scope>
    <source>
        <strain evidence="2">KCTC 12988</strain>
    </source>
</reference>
<dbReference type="Pfam" id="PF15071">
    <property type="entry name" value="TMEM220"/>
    <property type="match status" value="1"/>
</dbReference>
<dbReference type="Proteomes" id="UP000644507">
    <property type="component" value="Unassembled WGS sequence"/>
</dbReference>
<evidence type="ECO:0000256" key="1">
    <source>
        <dbReference type="SAM" id="Phobius"/>
    </source>
</evidence>
<dbReference type="InterPro" id="IPR029377">
    <property type="entry name" value="TMEM220"/>
</dbReference>
<keyword evidence="1" id="KW-0472">Membrane</keyword>
<evidence type="ECO:0008006" key="4">
    <source>
        <dbReference type="Google" id="ProtNLM"/>
    </source>
</evidence>
<gene>
    <name evidence="2" type="ORF">GCM10007100_24120</name>
</gene>
<keyword evidence="3" id="KW-1185">Reference proteome</keyword>
<feature type="transmembrane region" description="Helical" evidence="1">
    <location>
        <begin position="33"/>
        <end position="49"/>
    </location>
</feature>
<protein>
    <recommendedName>
        <fullName evidence="4">Transmembrane family 220, helix</fullName>
    </recommendedName>
</protein>
<keyword evidence="1" id="KW-0812">Transmembrane</keyword>
<dbReference type="EMBL" id="BMXI01000010">
    <property type="protein sequence ID" value="GHC56533.1"/>
    <property type="molecule type" value="Genomic_DNA"/>
</dbReference>
<feature type="transmembrane region" description="Helical" evidence="1">
    <location>
        <begin position="105"/>
        <end position="121"/>
    </location>
</feature>
<proteinExistence type="predicted"/>
<organism evidence="2 3">
    <name type="scientific">Roseibacillus persicicus</name>
    <dbReference type="NCBI Taxonomy" id="454148"/>
    <lineage>
        <taxon>Bacteria</taxon>
        <taxon>Pseudomonadati</taxon>
        <taxon>Verrucomicrobiota</taxon>
        <taxon>Verrucomicrobiia</taxon>
        <taxon>Verrucomicrobiales</taxon>
        <taxon>Verrucomicrobiaceae</taxon>
        <taxon>Roseibacillus</taxon>
    </lineage>
</organism>
<dbReference type="AlphaFoldDB" id="A0A918TPW9"/>
<name>A0A918TPW9_9BACT</name>
<feature type="transmembrane region" description="Helical" evidence="1">
    <location>
        <begin position="56"/>
        <end position="73"/>
    </location>
</feature>
<accession>A0A918TPW9</accession>
<evidence type="ECO:0000313" key="3">
    <source>
        <dbReference type="Proteomes" id="UP000644507"/>
    </source>
</evidence>
<sequence>MKIAKIIVGLIFLYFMTLQFNDAAQYGNHDSWFWIFFYLAAAVLTGAMIKWKQPSWLLPTIVGFCIGSALFRMQDEVGNFDFTAPFRATPIPSQMNKTTQKPNEVDALLVVGLWFGIVAVLERKKNYSGKS</sequence>
<dbReference type="RefSeq" id="WP_189570218.1">
    <property type="nucleotide sequence ID" value="NZ_BMXI01000010.1"/>
</dbReference>
<evidence type="ECO:0000313" key="2">
    <source>
        <dbReference type="EMBL" id="GHC56533.1"/>
    </source>
</evidence>
<reference evidence="2" key="2">
    <citation type="submission" date="2020-09" db="EMBL/GenBank/DDBJ databases">
        <authorList>
            <person name="Sun Q."/>
            <person name="Kim S."/>
        </authorList>
    </citation>
    <scope>NUCLEOTIDE SEQUENCE</scope>
    <source>
        <strain evidence="2">KCTC 12988</strain>
    </source>
</reference>